<evidence type="ECO:0000256" key="1">
    <source>
        <dbReference type="SAM" id="MobiDB-lite"/>
    </source>
</evidence>
<name>A0A7D9HU95_PARCT</name>
<dbReference type="EMBL" id="CACRXK020001732">
    <property type="protein sequence ID" value="CAB3990820.1"/>
    <property type="molecule type" value="Genomic_DNA"/>
</dbReference>
<keyword evidence="3" id="KW-1185">Reference proteome</keyword>
<proteinExistence type="predicted"/>
<gene>
    <name evidence="2" type="ORF">PACLA_8A083845</name>
</gene>
<evidence type="ECO:0000313" key="3">
    <source>
        <dbReference type="Proteomes" id="UP001152795"/>
    </source>
</evidence>
<accession>A0A7D9HU95</accession>
<protein>
    <submittedName>
        <fullName evidence="2">Uncharacterized protein</fullName>
    </submittedName>
</protein>
<reference evidence="2" key="1">
    <citation type="submission" date="2020-04" db="EMBL/GenBank/DDBJ databases">
        <authorList>
            <person name="Alioto T."/>
            <person name="Alioto T."/>
            <person name="Gomez Garrido J."/>
        </authorList>
    </citation>
    <scope>NUCLEOTIDE SEQUENCE</scope>
    <source>
        <strain evidence="2">A484AB</strain>
    </source>
</reference>
<feature type="region of interest" description="Disordered" evidence="1">
    <location>
        <begin position="50"/>
        <end position="103"/>
    </location>
</feature>
<comment type="caution">
    <text evidence="2">The sequence shown here is derived from an EMBL/GenBank/DDBJ whole genome shotgun (WGS) entry which is preliminary data.</text>
</comment>
<sequence length="121" mass="13190">MAGSPSTMTGCAGNMAGCADTMAGYADTMTGCAGRNALTERQRIRIGHYQRQECFEPAAPLPPPPPPERRTEQFVPAAAQPRRPEWRPARWPPLQNAEITSTTRATEARPVEVIVISDDDI</sequence>
<organism evidence="2 3">
    <name type="scientific">Paramuricea clavata</name>
    <name type="common">Red gorgonian</name>
    <name type="synonym">Violescent sea-whip</name>
    <dbReference type="NCBI Taxonomy" id="317549"/>
    <lineage>
        <taxon>Eukaryota</taxon>
        <taxon>Metazoa</taxon>
        <taxon>Cnidaria</taxon>
        <taxon>Anthozoa</taxon>
        <taxon>Octocorallia</taxon>
        <taxon>Malacalcyonacea</taxon>
        <taxon>Plexauridae</taxon>
        <taxon>Paramuricea</taxon>
    </lineage>
</organism>
<evidence type="ECO:0000313" key="2">
    <source>
        <dbReference type="EMBL" id="CAB3990820.1"/>
    </source>
</evidence>
<dbReference type="AlphaFoldDB" id="A0A7D9HU95"/>
<dbReference type="Proteomes" id="UP001152795">
    <property type="component" value="Unassembled WGS sequence"/>
</dbReference>